<keyword evidence="3" id="KW-1185">Reference proteome</keyword>
<dbReference type="Pfam" id="PF01636">
    <property type="entry name" value="APH"/>
    <property type="match status" value="1"/>
</dbReference>
<evidence type="ECO:0000313" key="2">
    <source>
        <dbReference type="EMBL" id="GAO43262.1"/>
    </source>
</evidence>
<dbReference type="EMBL" id="BBWV01000002">
    <property type="protein sequence ID" value="GAO43262.1"/>
    <property type="molecule type" value="Genomic_DNA"/>
</dbReference>
<dbReference type="InterPro" id="IPR050249">
    <property type="entry name" value="Pseudomonas-type_ThrB"/>
</dbReference>
<dbReference type="InterPro" id="IPR002575">
    <property type="entry name" value="Aminoglycoside_PTrfase"/>
</dbReference>
<dbReference type="Proteomes" id="UP000033121">
    <property type="component" value="Unassembled WGS sequence"/>
</dbReference>
<dbReference type="InterPro" id="IPR011009">
    <property type="entry name" value="Kinase-like_dom_sf"/>
</dbReference>
<organism evidence="2 3">
    <name type="scientific">Flavihumibacter petaseus NBRC 106054</name>
    <dbReference type="NCBI Taxonomy" id="1220578"/>
    <lineage>
        <taxon>Bacteria</taxon>
        <taxon>Pseudomonadati</taxon>
        <taxon>Bacteroidota</taxon>
        <taxon>Chitinophagia</taxon>
        <taxon>Chitinophagales</taxon>
        <taxon>Chitinophagaceae</taxon>
        <taxon>Flavihumibacter</taxon>
    </lineage>
</organism>
<evidence type="ECO:0000259" key="1">
    <source>
        <dbReference type="Pfam" id="PF01636"/>
    </source>
</evidence>
<dbReference type="GO" id="GO:0016740">
    <property type="term" value="F:transferase activity"/>
    <property type="evidence" value="ECO:0007669"/>
    <property type="project" value="UniProtKB-KW"/>
</dbReference>
<dbReference type="STRING" id="1220578.FPE01S_02_03660"/>
<keyword evidence="2" id="KW-0808">Transferase</keyword>
<dbReference type="PANTHER" id="PTHR21064">
    <property type="entry name" value="AMINOGLYCOSIDE PHOSPHOTRANSFERASE DOMAIN-CONTAINING PROTEIN-RELATED"/>
    <property type="match status" value="1"/>
</dbReference>
<dbReference type="PANTHER" id="PTHR21064:SF5">
    <property type="entry name" value="SLR1880 PROTEIN"/>
    <property type="match status" value="1"/>
</dbReference>
<reference evidence="2 3" key="1">
    <citation type="submission" date="2015-04" db="EMBL/GenBank/DDBJ databases">
        <title>Whole genome shotgun sequence of Flavihumibacter petaseus NBRC 106054.</title>
        <authorList>
            <person name="Miyazawa S."/>
            <person name="Hosoyama A."/>
            <person name="Hashimoto M."/>
            <person name="Noguchi M."/>
            <person name="Tsuchikane K."/>
            <person name="Ohji S."/>
            <person name="Yamazoe A."/>
            <person name="Ichikawa N."/>
            <person name="Kimura A."/>
            <person name="Fujita N."/>
        </authorList>
    </citation>
    <scope>NUCLEOTIDE SEQUENCE [LARGE SCALE GENOMIC DNA]</scope>
    <source>
        <strain evidence="2 3">NBRC 106054</strain>
    </source>
</reference>
<dbReference type="SUPFAM" id="SSF56112">
    <property type="entry name" value="Protein kinase-like (PK-like)"/>
    <property type="match status" value="1"/>
</dbReference>
<protein>
    <submittedName>
        <fullName evidence="2">Putative phosphotransferase</fullName>
    </submittedName>
</protein>
<accession>A0A0E9MZS7</accession>
<comment type="caution">
    <text evidence="2">The sequence shown here is derived from an EMBL/GenBank/DDBJ whole genome shotgun (WGS) entry which is preliminary data.</text>
</comment>
<proteinExistence type="predicted"/>
<sequence length="363" mass="41967">MISIEQSDLVTSVLPEFAINLTDGRTEPYGSGLINTTWRVFTGSQDYILQRINQQVFRDPQKIADNVRKIGDYLRKNHPDYPFVLPIQTKSRQELAFVEGMGYYRLSPFVKGSTSLDVVENPDEAYEAALQFGRFAARLSELNPSALHITIPDFHNLRLRYDQFRQSLIKGNRERIAASGKAIEDIEAFTFIVSGYDSICNDPAYKIRVMHHDTKISNVLLDRNNKGMCVIDLDTMMPGHFFSDAGDMLRTYLSPVSEEETDLSLNHIRKEIFEAIVKGYLVEMRDELTMAEKRSFIFAGKIMIYMQAIRFLADHFNDDIYYGARYPGHNYYRALNQIDLLKKLQREEPELEKILHQHINTNK</sequence>
<dbReference type="Gene3D" id="3.90.1200.10">
    <property type="match status" value="1"/>
</dbReference>
<gene>
    <name evidence="2" type="ORF">FPE01S_02_03660</name>
</gene>
<dbReference type="OrthoDB" id="526037at2"/>
<name>A0A0E9MZS7_9BACT</name>
<dbReference type="AlphaFoldDB" id="A0A0E9MZS7"/>
<evidence type="ECO:0000313" key="3">
    <source>
        <dbReference type="Proteomes" id="UP000033121"/>
    </source>
</evidence>
<feature type="domain" description="Aminoglycoside phosphotransferase" evidence="1">
    <location>
        <begin position="27"/>
        <end position="253"/>
    </location>
</feature>